<evidence type="ECO:0000256" key="1">
    <source>
        <dbReference type="SAM" id="MobiDB-lite"/>
    </source>
</evidence>
<accession>A0A1E1KJ79</accession>
<protein>
    <submittedName>
        <fullName evidence="3">Uncharacterized protein</fullName>
    </submittedName>
</protein>
<dbReference type="InParanoid" id="A0A1E1KJ79"/>
<evidence type="ECO:0000313" key="4">
    <source>
        <dbReference type="Proteomes" id="UP000178129"/>
    </source>
</evidence>
<feature type="compositionally biased region" description="Basic and acidic residues" evidence="1">
    <location>
        <begin position="49"/>
        <end position="58"/>
    </location>
</feature>
<evidence type="ECO:0000313" key="3">
    <source>
        <dbReference type="EMBL" id="CZS98098.1"/>
    </source>
</evidence>
<keyword evidence="4" id="KW-1185">Reference proteome</keyword>
<comment type="caution">
    <text evidence="3">The sequence shown here is derived from an EMBL/GenBank/DDBJ whole genome shotgun (WGS) entry which is preliminary data.</text>
</comment>
<organism evidence="3 4">
    <name type="scientific">Rhynchosporium graminicola</name>
    <dbReference type="NCBI Taxonomy" id="2792576"/>
    <lineage>
        <taxon>Eukaryota</taxon>
        <taxon>Fungi</taxon>
        <taxon>Dikarya</taxon>
        <taxon>Ascomycota</taxon>
        <taxon>Pezizomycotina</taxon>
        <taxon>Leotiomycetes</taxon>
        <taxon>Helotiales</taxon>
        <taxon>Ploettnerulaceae</taxon>
        <taxon>Rhynchosporium</taxon>
    </lineage>
</organism>
<gene>
    <name evidence="3" type="ORF">RCO7_08866</name>
</gene>
<reference evidence="4" key="1">
    <citation type="submission" date="2016-03" db="EMBL/GenBank/DDBJ databases">
        <authorList>
            <person name="Ploux O."/>
        </authorList>
    </citation>
    <scope>NUCLEOTIDE SEQUENCE [LARGE SCALE GENOMIC DNA]</scope>
    <source>
        <strain evidence="4">UK7</strain>
    </source>
</reference>
<dbReference type="AlphaFoldDB" id="A0A1E1KJ79"/>
<dbReference type="EMBL" id="FJUW01000014">
    <property type="protein sequence ID" value="CZS98098.1"/>
    <property type="molecule type" value="Genomic_DNA"/>
</dbReference>
<dbReference type="Proteomes" id="UP000178129">
    <property type="component" value="Unassembled WGS sequence"/>
</dbReference>
<proteinExistence type="predicted"/>
<name>A0A1E1KJ79_9HELO</name>
<keyword evidence="2" id="KW-0732">Signal</keyword>
<feature type="chain" id="PRO_5009446185" evidence="2">
    <location>
        <begin position="19"/>
        <end position="95"/>
    </location>
</feature>
<feature type="region of interest" description="Disordered" evidence="1">
    <location>
        <begin position="27"/>
        <end position="66"/>
    </location>
</feature>
<evidence type="ECO:0000256" key="2">
    <source>
        <dbReference type="SAM" id="SignalP"/>
    </source>
</evidence>
<sequence>MKFTTLTILATLIASALGVAIPAPVGKRAEIPGTSGRGEYNKVSEVADTDGRGAHNERAQFPGTSGRGGYNRVAGLAGIRRGLGIRGMILGWVDD</sequence>
<feature type="signal peptide" evidence="2">
    <location>
        <begin position="1"/>
        <end position="18"/>
    </location>
</feature>